<evidence type="ECO:0000259" key="7">
    <source>
        <dbReference type="Pfam" id="PF21981"/>
    </source>
</evidence>
<dbReference type="InterPro" id="IPR003783">
    <property type="entry name" value="Regulatory_RecX"/>
</dbReference>
<dbReference type="Pfam" id="PF02631">
    <property type="entry name" value="RecX_HTH2"/>
    <property type="match status" value="1"/>
</dbReference>
<dbReference type="EMBL" id="JSZA02000078">
    <property type="protein sequence ID" value="KHD08255.1"/>
    <property type="molecule type" value="Genomic_DNA"/>
</dbReference>
<dbReference type="GO" id="GO:0005737">
    <property type="term" value="C:cytoplasm"/>
    <property type="evidence" value="ECO:0007669"/>
    <property type="project" value="UniProtKB-SubCell"/>
</dbReference>
<proteinExistence type="inferred from homology"/>
<dbReference type="GO" id="GO:0006282">
    <property type="term" value="P:regulation of DNA repair"/>
    <property type="evidence" value="ECO:0007669"/>
    <property type="project" value="UniProtKB-UniRule"/>
</dbReference>
<sequence>MIEPLAQARKSAIGYLSIREHATLELRNKLVKKGFEASVIDKVLIQLQADNLLSDERFVESYVRIRINKGFGPLRIQQELRERGISDELLNGRDEAWVTRARLARQKRFGQELPQGKRELAKQIRFLQYRGFTTSQIQGAL</sequence>
<dbReference type="HAMAP" id="MF_01114">
    <property type="entry name" value="RecX"/>
    <property type="match status" value="1"/>
</dbReference>
<reference evidence="9 10" key="1">
    <citation type="journal article" date="2016" name="Front. Microbiol.">
        <title>Single-Cell (Meta-)Genomics of a Dimorphic Candidatus Thiomargarita nelsonii Reveals Genomic Plasticity.</title>
        <authorList>
            <person name="Flood B.E."/>
            <person name="Fliss P."/>
            <person name="Jones D.S."/>
            <person name="Dick G.J."/>
            <person name="Jain S."/>
            <person name="Kaster A.K."/>
            <person name="Winkel M."/>
            <person name="Mussmann M."/>
            <person name="Bailey J."/>
        </authorList>
    </citation>
    <scope>NUCLEOTIDE SEQUENCE [LARGE SCALE GENOMIC DNA]</scope>
    <source>
        <strain evidence="9">Hydrate Ridge</strain>
    </source>
</reference>
<dbReference type="InterPro" id="IPR053926">
    <property type="entry name" value="RecX_HTH_1st"/>
</dbReference>
<evidence type="ECO:0000313" key="10">
    <source>
        <dbReference type="Proteomes" id="UP000030428"/>
    </source>
</evidence>
<dbReference type="InterPro" id="IPR036388">
    <property type="entry name" value="WH-like_DNA-bd_sf"/>
</dbReference>
<evidence type="ECO:0000313" key="9">
    <source>
        <dbReference type="EMBL" id="KHD08255.1"/>
    </source>
</evidence>
<keyword evidence="4 5" id="KW-0963">Cytoplasm</keyword>
<dbReference type="PANTHER" id="PTHR33602">
    <property type="entry name" value="REGULATORY PROTEIN RECX FAMILY PROTEIN"/>
    <property type="match status" value="1"/>
</dbReference>
<dbReference type="Pfam" id="PF21981">
    <property type="entry name" value="RecX_HTH3"/>
    <property type="match status" value="1"/>
</dbReference>
<feature type="domain" description="RecX first three-helical" evidence="8">
    <location>
        <begin position="8"/>
        <end position="45"/>
    </location>
</feature>
<evidence type="ECO:0000256" key="1">
    <source>
        <dbReference type="ARBA" id="ARBA00004496"/>
    </source>
</evidence>
<feature type="domain" description="RecX second three-helical" evidence="6">
    <location>
        <begin position="54"/>
        <end position="89"/>
    </location>
</feature>
<dbReference type="Pfam" id="PF21982">
    <property type="entry name" value="RecX_HTH1"/>
    <property type="match status" value="1"/>
</dbReference>
<dbReference type="Gene3D" id="1.10.10.10">
    <property type="entry name" value="Winged helix-like DNA-binding domain superfamily/Winged helix DNA-binding domain"/>
    <property type="match status" value="3"/>
</dbReference>
<evidence type="ECO:0000256" key="3">
    <source>
        <dbReference type="ARBA" id="ARBA00018111"/>
    </source>
</evidence>
<dbReference type="InterPro" id="IPR053925">
    <property type="entry name" value="RecX_HTH_3rd"/>
</dbReference>
<comment type="caution">
    <text evidence="9">The sequence shown here is derived from an EMBL/GenBank/DDBJ whole genome shotgun (WGS) entry which is preliminary data.</text>
</comment>
<comment type="function">
    <text evidence="5">Modulates RecA activity.</text>
</comment>
<evidence type="ECO:0000256" key="2">
    <source>
        <dbReference type="ARBA" id="ARBA00009695"/>
    </source>
</evidence>
<evidence type="ECO:0000256" key="4">
    <source>
        <dbReference type="ARBA" id="ARBA00022490"/>
    </source>
</evidence>
<name>A0A0A6PBT0_9GAMM</name>
<dbReference type="Proteomes" id="UP000030428">
    <property type="component" value="Unassembled WGS sequence"/>
</dbReference>
<evidence type="ECO:0000259" key="8">
    <source>
        <dbReference type="Pfam" id="PF21982"/>
    </source>
</evidence>
<comment type="similarity">
    <text evidence="2 5">Belongs to the RecX family.</text>
</comment>
<gene>
    <name evidence="5" type="primary">recX</name>
    <name evidence="9" type="ORF">PN36_19205</name>
</gene>
<feature type="domain" description="RecX third three-helical" evidence="7">
    <location>
        <begin position="99"/>
        <end position="141"/>
    </location>
</feature>
<keyword evidence="10" id="KW-1185">Reference proteome</keyword>
<dbReference type="InterPro" id="IPR053924">
    <property type="entry name" value="RecX_HTH_2nd"/>
</dbReference>
<comment type="subcellular location">
    <subcellularLocation>
        <location evidence="1 5">Cytoplasm</location>
    </subcellularLocation>
</comment>
<evidence type="ECO:0000259" key="6">
    <source>
        <dbReference type="Pfam" id="PF02631"/>
    </source>
</evidence>
<protein>
    <recommendedName>
        <fullName evidence="3 5">Regulatory protein RecX</fullName>
    </recommendedName>
</protein>
<dbReference type="AlphaFoldDB" id="A0A0A6PBT0"/>
<evidence type="ECO:0000256" key="5">
    <source>
        <dbReference type="HAMAP-Rule" id="MF_01114"/>
    </source>
</evidence>
<organism evidence="9 10">
    <name type="scientific">Candidatus Thiomargarita nelsonii</name>
    <dbReference type="NCBI Taxonomy" id="1003181"/>
    <lineage>
        <taxon>Bacteria</taxon>
        <taxon>Pseudomonadati</taxon>
        <taxon>Pseudomonadota</taxon>
        <taxon>Gammaproteobacteria</taxon>
        <taxon>Thiotrichales</taxon>
        <taxon>Thiotrichaceae</taxon>
        <taxon>Thiomargarita</taxon>
    </lineage>
</organism>
<accession>A0A0A6PBT0</accession>
<dbReference type="PANTHER" id="PTHR33602:SF1">
    <property type="entry name" value="REGULATORY PROTEIN RECX FAMILY PROTEIN"/>
    <property type="match status" value="1"/>
</dbReference>